<evidence type="ECO:0000313" key="3">
    <source>
        <dbReference type="Proteomes" id="UP000033731"/>
    </source>
</evidence>
<dbReference type="Pfam" id="PF01458">
    <property type="entry name" value="SUFBD_core"/>
    <property type="match status" value="1"/>
</dbReference>
<organism evidence="2 3">
    <name type="scientific">Candidatus Liberibacter solanacearum</name>
    <dbReference type="NCBI Taxonomy" id="556287"/>
    <lineage>
        <taxon>Bacteria</taxon>
        <taxon>Pseudomonadati</taxon>
        <taxon>Pseudomonadota</taxon>
        <taxon>Alphaproteobacteria</taxon>
        <taxon>Hyphomicrobiales</taxon>
        <taxon>Rhizobiaceae</taxon>
        <taxon>Liberibacter</taxon>
    </lineage>
</organism>
<dbReference type="InterPro" id="IPR037284">
    <property type="entry name" value="SUF_FeS_clus_asmbl_SufBD_sf"/>
</dbReference>
<name>A0A094YZ86_9HYPH</name>
<feature type="domain" description="SUF system FeS cluster assembly SufBD core" evidence="1">
    <location>
        <begin position="169"/>
        <end position="394"/>
    </location>
</feature>
<dbReference type="InterPro" id="IPR055346">
    <property type="entry name" value="Fe-S_cluster_assembly_SufBD"/>
</dbReference>
<dbReference type="InterPro" id="IPR000825">
    <property type="entry name" value="SUF_FeS_clus_asmbl_SufBD_core"/>
</dbReference>
<sequence>MGNITTVETMLLQACEKVCEEYFQNQSVSAFRKRLLCDFRDRGLLPTKKNENWHYTDLKNLLKIFPVNTDERSLIKEECECLVAESIKLSIGSPQPLLSALQEKSIKVFPFSYIEDKDEKSLCLEPIDEHDAIGYINGILVQDGYKVVIPDECQLDVPLELQSVQRGEQRHLRYPISFGVNSKATIIERYTSLTNQPSLVSSIADIKVGKGADITWIIVLDQDVEDTHLGQLRVVLEQNALLKVFFINMGQGLSRRELSIDVEGEESRFMLRGINLLKGQTHGDLSMFLRHKVPNTSSTSIVRSIVLEKSTGVFQGAVYVSPESQGSNATMASNTLLFSNEGNFFVKPELEIFADDVQCGHGATVSNINQDHLYYLMTRNIPKNKAYSMLSHAFISEVISDLNDEVLQLSIEKLLSSWMDKNNKLYSTI</sequence>
<dbReference type="PATRIC" id="fig|556287.9.peg.182"/>
<dbReference type="AlphaFoldDB" id="A0A094YZ86"/>
<keyword evidence="3" id="KW-1185">Reference proteome</keyword>
<dbReference type="SUPFAM" id="SSF101960">
    <property type="entry name" value="Stabilizer of iron transporter SufD"/>
    <property type="match status" value="1"/>
</dbReference>
<protein>
    <submittedName>
        <fullName evidence="2">Iron-sulfur cluster assembly protein SufD</fullName>
    </submittedName>
</protein>
<evidence type="ECO:0000313" key="2">
    <source>
        <dbReference type="EMBL" id="KJZ82566.1"/>
    </source>
</evidence>
<dbReference type="EMBL" id="JMTK01000001">
    <property type="protein sequence ID" value="KJZ82566.1"/>
    <property type="molecule type" value="Genomic_DNA"/>
</dbReference>
<gene>
    <name evidence="2" type="ORF">DJ66_0174</name>
</gene>
<proteinExistence type="predicted"/>
<evidence type="ECO:0000259" key="1">
    <source>
        <dbReference type="Pfam" id="PF01458"/>
    </source>
</evidence>
<dbReference type="Proteomes" id="UP000033731">
    <property type="component" value="Unassembled WGS sequence"/>
</dbReference>
<accession>A0A094YZ86</accession>
<comment type="caution">
    <text evidence="2">The sequence shown here is derived from an EMBL/GenBank/DDBJ whole genome shotgun (WGS) entry which is preliminary data.</text>
</comment>
<reference evidence="2 3" key="1">
    <citation type="journal article" date="2015" name="Phytopathology">
        <title>Genomes of Candidatus Liberibacter solanacearum haplotype A from New Zealand and the USA suggest significant genome plasticity in the species.</title>
        <authorList>
            <person name="Thompson S.M."/>
            <person name="Johnson C.P."/>
            <person name="Lu A.Y."/>
            <person name="Frampton R.A."/>
            <person name="Sullivan K.L."/>
            <person name="Fiers M.W."/>
            <person name="Crowhurst R.N."/>
            <person name="Pitman A.R."/>
            <person name="Scott I."/>
            <person name="Gudmestad N.C."/>
            <person name="Smith G.R."/>
        </authorList>
    </citation>
    <scope>NUCLEOTIDE SEQUENCE [LARGE SCALE GENOMIC DNA]</scope>
    <source>
        <strain evidence="2 3">LsoNZ1</strain>
    </source>
</reference>
<dbReference type="PANTHER" id="PTHR43575">
    <property type="entry name" value="PROTEIN ABCI7, CHLOROPLASTIC"/>
    <property type="match status" value="1"/>
</dbReference>
<dbReference type="PANTHER" id="PTHR43575:SF1">
    <property type="entry name" value="PROTEIN ABCI7, CHLOROPLASTIC"/>
    <property type="match status" value="1"/>
</dbReference>
<dbReference type="GO" id="GO:0016226">
    <property type="term" value="P:iron-sulfur cluster assembly"/>
    <property type="evidence" value="ECO:0007669"/>
    <property type="project" value="InterPro"/>
</dbReference>
<dbReference type="RefSeq" id="WP_034442858.1">
    <property type="nucleotide sequence ID" value="NZ_JMTK01000001.1"/>
</dbReference>